<dbReference type="CDD" id="cd11065">
    <property type="entry name" value="CYP64-like"/>
    <property type="match status" value="1"/>
</dbReference>
<keyword evidence="4 9" id="KW-0349">Heme</keyword>
<evidence type="ECO:0000256" key="1">
    <source>
        <dbReference type="ARBA" id="ARBA00001971"/>
    </source>
</evidence>
<gene>
    <name evidence="11" type="ORF">D9758_007692</name>
</gene>
<sequence length="499" mass="56142">MPTGQLSSQAEVDCARKSLWWKDCLAHTATSFHLDAVRGYPLIGNLLDIPHSYEWLTWAKLGEVWGDLFSLSVFGNTIVVVNSYTRAVKMLNEKNHIYSERPYVPMASVTCEFGETMGLLPNDRRFKAYRKMFHDGLGTNAGIKTFFPQEEDLAKSFIGKLMEGSEDLHDHCFHHSGAIILRIAYGYDVKDSSDPIIAISTLAMDHFSKATVQGGFLVNTIPFLLKVPEWFPGTGWKAVGKMWAKNLRAMEDVPFAFTKDQIAQGRGNDSFVGRWLGESLSPREEKELKHAAGAMFGGGSETTAITIYTFILMMCIHQDIQKDIQKEIDSVIGSDRLPTCEDERDLPYLEAVLKEVERFHTTVPCSLPHCTSEDDVHDGMFIPKGSIIIPNAWKMAHDPAVYKDPMTFDPTRFLEGRKEQDPSEYIFGFGRRICPGRLLADASIFITTAMIIFAFEISPIPGEPPLYENLPGLISRVRPYKCKITPRRDISKLRALIEG</sequence>
<accession>A0A8H5G5A6</accession>
<keyword evidence="12" id="KW-1185">Reference proteome</keyword>
<keyword evidence="7 9" id="KW-0408">Iron</keyword>
<dbReference type="AlphaFoldDB" id="A0A8H5G5A6"/>
<evidence type="ECO:0000313" key="11">
    <source>
        <dbReference type="EMBL" id="KAF5358608.1"/>
    </source>
</evidence>
<evidence type="ECO:0000256" key="6">
    <source>
        <dbReference type="ARBA" id="ARBA00023002"/>
    </source>
</evidence>
<comment type="caution">
    <text evidence="11">The sequence shown here is derived from an EMBL/GenBank/DDBJ whole genome shotgun (WGS) entry which is preliminary data.</text>
</comment>
<evidence type="ECO:0000256" key="2">
    <source>
        <dbReference type="ARBA" id="ARBA00005179"/>
    </source>
</evidence>
<evidence type="ECO:0000256" key="3">
    <source>
        <dbReference type="ARBA" id="ARBA00010617"/>
    </source>
</evidence>
<dbReference type="OrthoDB" id="2789670at2759"/>
<proteinExistence type="inferred from homology"/>
<dbReference type="InterPro" id="IPR017972">
    <property type="entry name" value="Cyt_P450_CS"/>
</dbReference>
<dbReference type="GO" id="GO:0016705">
    <property type="term" value="F:oxidoreductase activity, acting on paired donors, with incorporation or reduction of molecular oxygen"/>
    <property type="evidence" value="ECO:0007669"/>
    <property type="project" value="InterPro"/>
</dbReference>
<dbReference type="Gene3D" id="1.10.630.10">
    <property type="entry name" value="Cytochrome P450"/>
    <property type="match status" value="1"/>
</dbReference>
<comment type="pathway">
    <text evidence="2">Secondary metabolite biosynthesis.</text>
</comment>
<dbReference type="GO" id="GO:0020037">
    <property type="term" value="F:heme binding"/>
    <property type="evidence" value="ECO:0007669"/>
    <property type="project" value="InterPro"/>
</dbReference>
<evidence type="ECO:0000256" key="5">
    <source>
        <dbReference type="ARBA" id="ARBA00022723"/>
    </source>
</evidence>
<evidence type="ECO:0008006" key="13">
    <source>
        <dbReference type="Google" id="ProtNLM"/>
    </source>
</evidence>
<dbReference type="PROSITE" id="PS00086">
    <property type="entry name" value="CYTOCHROME_P450"/>
    <property type="match status" value="1"/>
</dbReference>
<feature type="binding site" description="axial binding residue" evidence="9">
    <location>
        <position position="434"/>
    </location>
    <ligand>
        <name>heme</name>
        <dbReference type="ChEBI" id="CHEBI:30413"/>
    </ligand>
    <ligandPart>
        <name>Fe</name>
        <dbReference type="ChEBI" id="CHEBI:18248"/>
    </ligandPart>
</feature>
<dbReference type="EMBL" id="JAACJM010000049">
    <property type="protein sequence ID" value="KAF5358608.1"/>
    <property type="molecule type" value="Genomic_DNA"/>
</dbReference>
<dbReference type="GO" id="GO:0005506">
    <property type="term" value="F:iron ion binding"/>
    <property type="evidence" value="ECO:0007669"/>
    <property type="project" value="InterPro"/>
</dbReference>
<keyword evidence="5 9" id="KW-0479">Metal-binding</keyword>
<keyword evidence="6 10" id="KW-0560">Oxidoreductase</keyword>
<protein>
    <recommendedName>
        <fullName evidence="13">Cytochrome P450</fullName>
    </recommendedName>
</protein>
<name>A0A8H5G5A6_9AGAR</name>
<dbReference type="InterPro" id="IPR050364">
    <property type="entry name" value="Cytochrome_P450_fung"/>
</dbReference>
<evidence type="ECO:0000256" key="4">
    <source>
        <dbReference type="ARBA" id="ARBA00022617"/>
    </source>
</evidence>
<comment type="cofactor">
    <cofactor evidence="1 9">
        <name>heme</name>
        <dbReference type="ChEBI" id="CHEBI:30413"/>
    </cofactor>
</comment>
<dbReference type="InterPro" id="IPR002401">
    <property type="entry name" value="Cyt_P450_E_grp-I"/>
</dbReference>
<dbReference type="Proteomes" id="UP000559256">
    <property type="component" value="Unassembled WGS sequence"/>
</dbReference>
<comment type="similarity">
    <text evidence="3 10">Belongs to the cytochrome P450 family.</text>
</comment>
<evidence type="ECO:0000313" key="12">
    <source>
        <dbReference type="Proteomes" id="UP000559256"/>
    </source>
</evidence>
<organism evidence="11 12">
    <name type="scientific">Tetrapyrgos nigripes</name>
    <dbReference type="NCBI Taxonomy" id="182062"/>
    <lineage>
        <taxon>Eukaryota</taxon>
        <taxon>Fungi</taxon>
        <taxon>Dikarya</taxon>
        <taxon>Basidiomycota</taxon>
        <taxon>Agaricomycotina</taxon>
        <taxon>Agaricomycetes</taxon>
        <taxon>Agaricomycetidae</taxon>
        <taxon>Agaricales</taxon>
        <taxon>Marasmiineae</taxon>
        <taxon>Marasmiaceae</taxon>
        <taxon>Tetrapyrgos</taxon>
    </lineage>
</organism>
<dbReference type="GO" id="GO:0004497">
    <property type="term" value="F:monooxygenase activity"/>
    <property type="evidence" value="ECO:0007669"/>
    <property type="project" value="UniProtKB-KW"/>
</dbReference>
<dbReference type="PANTHER" id="PTHR46300">
    <property type="entry name" value="P450, PUTATIVE (EUROFUNG)-RELATED-RELATED"/>
    <property type="match status" value="1"/>
</dbReference>
<evidence type="ECO:0000256" key="9">
    <source>
        <dbReference type="PIRSR" id="PIRSR602401-1"/>
    </source>
</evidence>
<evidence type="ECO:0000256" key="8">
    <source>
        <dbReference type="ARBA" id="ARBA00023033"/>
    </source>
</evidence>
<reference evidence="11 12" key="1">
    <citation type="journal article" date="2020" name="ISME J.">
        <title>Uncovering the hidden diversity of litter-decomposition mechanisms in mushroom-forming fungi.</title>
        <authorList>
            <person name="Floudas D."/>
            <person name="Bentzer J."/>
            <person name="Ahren D."/>
            <person name="Johansson T."/>
            <person name="Persson P."/>
            <person name="Tunlid A."/>
        </authorList>
    </citation>
    <scope>NUCLEOTIDE SEQUENCE [LARGE SCALE GENOMIC DNA]</scope>
    <source>
        <strain evidence="11 12">CBS 291.85</strain>
    </source>
</reference>
<evidence type="ECO:0000256" key="10">
    <source>
        <dbReference type="RuleBase" id="RU000461"/>
    </source>
</evidence>
<dbReference type="PRINTS" id="PR00385">
    <property type="entry name" value="P450"/>
</dbReference>
<dbReference type="Pfam" id="PF00067">
    <property type="entry name" value="p450"/>
    <property type="match status" value="1"/>
</dbReference>
<dbReference type="InterPro" id="IPR001128">
    <property type="entry name" value="Cyt_P450"/>
</dbReference>
<evidence type="ECO:0000256" key="7">
    <source>
        <dbReference type="ARBA" id="ARBA00023004"/>
    </source>
</evidence>
<dbReference type="PANTHER" id="PTHR46300:SF7">
    <property type="entry name" value="P450, PUTATIVE (EUROFUNG)-RELATED"/>
    <property type="match status" value="1"/>
</dbReference>
<keyword evidence="8 10" id="KW-0503">Monooxygenase</keyword>
<dbReference type="InterPro" id="IPR036396">
    <property type="entry name" value="Cyt_P450_sf"/>
</dbReference>
<dbReference type="PRINTS" id="PR00463">
    <property type="entry name" value="EP450I"/>
</dbReference>
<dbReference type="SUPFAM" id="SSF48264">
    <property type="entry name" value="Cytochrome P450"/>
    <property type="match status" value="1"/>
</dbReference>